<sequence length="231" mass="25398">MSVYPGEEIKNCSECLIGHGAYTDKDEEGNTVSIASVQGEPQRIDRLITVQAKTLWYTPGIGDIVVGRITGVSNKRWYVDINTTTETVLMLTAINLIGNVQRRKGELDEIMMKEYYQTGDIIIAEVQSTGIKTQLHTRNERYRKIPFGILLTFPPEAVAKSRTQHITLEVDGKEITATVGINGYVAVYGNSDTSAEIKKVATHIASLPRTSKISEATVLAPFQPLPSKSGN</sequence>
<dbReference type="GO" id="GO:0034475">
    <property type="term" value="P:U4 snRNA 3'-end processing"/>
    <property type="evidence" value="ECO:0007669"/>
    <property type="project" value="TreeGrafter"/>
</dbReference>
<evidence type="ECO:0000313" key="2">
    <source>
        <dbReference type="EMBL" id="OAG29230.1"/>
    </source>
</evidence>
<dbReference type="RefSeq" id="XP_067543909.1">
    <property type="nucleotide sequence ID" value="XM_067688721.1"/>
</dbReference>
<dbReference type="AlphaFoldDB" id="A0A177ECW4"/>
<dbReference type="GO" id="GO:0003723">
    <property type="term" value="F:RNA binding"/>
    <property type="evidence" value="ECO:0007669"/>
    <property type="project" value="InterPro"/>
</dbReference>
<dbReference type="Pfam" id="PF21266">
    <property type="entry name" value="S1_RRP4"/>
    <property type="match status" value="1"/>
</dbReference>
<dbReference type="InterPro" id="IPR026699">
    <property type="entry name" value="Exosome_RNA_bind1/RRP40/RRP4"/>
</dbReference>
<dbReference type="GO" id="GO:0071035">
    <property type="term" value="P:nuclear polyadenylation-dependent rRNA catabolic process"/>
    <property type="evidence" value="ECO:0007669"/>
    <property type="project" value="TreeGrafter"/>
</dbReference>
<dbReference type="GO" id="GO:0000177">
    <property type="term" value="C:cytoplasmic exosome (RNase complex)"/>
    <property type="evidence" value="ECO:0007669"/>
    <property type="project" value="TreeGrafter"/>
</dbReference>
<comment type="caution">
    <text evidence="2">The sequence shown here is derived from an EMBL/GenBank/DDBJ whole genome shotgun (WGS) entry which is preliminary data.</text>
</comment>
<evidence type="ECO:0000313" key="3">
    <source>
        <dbReference type="Proteomes" id="UP000185944"/>
    </source>
</evidence>
<reference evidence="2 3" key="1">
    <citation type="submission" date="2016-02" db="EMBL/GenBank/DDBJ databases">
        <title>Discovery of a natural microsporidian pathogen with a broad tissue tropism in Caenorhabditis elegans.</title>
        <authorList>
            <person name="Luallen R.J."/>
            <person name="Reinke A.W."/>
            <person name="Tong L."/>
            <person name="Botts M.R."/>
            <person name="Felix M.-A."/>
            <person name="Troemel E.R."/>
        </authorList>
    </citation>
    <scope>NUCLEOTIDE SEQUENCE [LARGE SCALE GENOMIC DNA]</scope>
    <source>
        <strain evidence="2 3">JUm2807</strain>
    </source>
</reference>
<evidence type="ECO:0000259" key="1">
    <source>
        <dbReference type="Pfam" id="PF21266"/>
    </source>
</evidence>
<dbReference type="InterPro" id="IPR048565">
    <property type="entry name" value="S1_RRP4"/>
</dbReference>
<gene>
    <name evidence="2" type="ORF">NEDG_01303</name>
</gene>
<dbReference type="STRING" id="1805483.A0A177ECW4"/>
<dbReference type="GeneID" id="93647653"/>
<dbReference type="GO" id="GO:0000176">
    <property type="term" value="C:nuclear exosome (RNase complex)"/>
    <property type="evidence" value="ECO:0007669"/>
    <property type="project" value="TreeGrafter"/>
</dbReference>
<feature type="domain" description="RRP4 S1" evidence="1">
    <location>
        <begin position="57"/>
        <end position="128"/>
    </location>
</feature>
<dbReference type="VEuPathDB" id="MicrosporidiaDB:NEDG_01303"/>
<dbReference type="SUPFAM" id="SSF50249">
    <property type="entry name" value="Nucleic acid-binding proteins"/>
    <property type="match status" value="1"/>
</dbReference>
<dbReference type="Proteomes" id="UP000185944">
    <property type="component" value="Unassembled WGS sequence"/>
</dbReference>
<organism evidence="2 3">
    <name type="scientific">Nematocida displodere</name>
    <dbReference type="NCBI Taxonomy" id="1805483"/>
    <lineage>
        <taxon>Eukaryota</taxon>
        <taxon>Fungi</taxon>
        <taxon>Fungi incertae sedis</taxon>
        <taxon>Microsporidia</taxon>
        <taxon>Nematocida</taxon>
    </lineage>
</organism>
<dbReference type="OrthoDB" id="1650at2759"/>
<keyword evidence="3" id="KW-1185">Reference proteome</keyword>
<accession>A0A177ECW4</accession>
<protein>
    <submittedName>
        <fullName evidence="2">Exosome complex component RRP4</fullName>
    </submittedName>
</protein>
<proteinExistence type="predicted"/>
<dbReference type="Gene3D" id="2.40.50.100">
    <property type="match status" value="1"/>
</dbReference>
<dbReference type="CDD" id="cd05789">
    <property type="entry name" value="S1_Rrp4"/>
    <property type="match status" value="1"/>
</dbReference>
<dbReference type="GO" id="GO:0071034">
    <property type="term" value="P:CUT catabolic process"/>
    <property type="evidence" value="ECO:0007669"/>
    <property type="project" value="TreeGrafter"/>
</dbReference>
<dbReference type="PANTHER" id="PTHR21321:SF4">
    <property type="entry name" value="EXOSOME COMPLEX COMPONENT RRP4"/>
    <property type="match status" value="1"/>
</dbReference>
<dbReference type="EMBL" id="LTDL01000041">
    <property type="protein sequence ID" value="OAG29230.1"/>
    <property type="molecule type" value="Genomic_DNA"/>
</dbReference>
<dbReference type="InterPro" id="IPR012340">
    <property type="entry name" value="NA-bd_OB-fold"/>
</dbReference>
<dbReference type="GO" id="GO:0071038">
    <property type="term" value="P:TRAMP-dependent tRNA surveillance pathway"/>
    <property type="evidence" value="ECO:0007669"/>
    <property type="project" value="TreeGrafter"/>
</dbReference>
<dbReference type="PANTHER" id="PTHR21321">
    <property type="entry name" value="PNAS-3 RELATED"/>
    <property type="match status" value="1"/>
</dbReference>
<name>A0A177ECW4_9MICR</name>
<dbReference type="GO" id="GO:0071051">
    <property type="term" value="P:poly(A)-dependent snoRNA 3'-end processing"/>
    <property type="evidence" value="ECO:0007669"/>
    <property type="project" value="TreeGrafter"/>
</dbReference>
<dbReference type="GO" id="GO:0000467">
    <property type="term" value="P:exonucleolytic trimming to generate mature 3'-end of 5.8S rRNA from tricistronic rRNA transcript (SSU-rRNA, 5.8S rRNA, LSU-rRNA)"/>
    <property type="evidence" value="ECO:0007669"/>
    <property type="project" value="TreeGrafter"/>
</dbReference>
<dbReference type="Gene3D" id="2.40.50.140">
    <property type="entry name" value="Nucleic acid-binding proteins"/>
    <property type="match status" value="1"/>
</dbReference>